<feature type="compositionally biased region" description="Polar residues" evidence="1">
    <location>
        <begin position="323"/>
        <end position="344"/>
    </location>
</feature>
<feature type="compositionally biased region" description="Acidic residues" evidence="1">
    <location>
        <begin position="7"/>
        <end position="25"/>
    </location>
</feature>
<gene>
    <name evidence="2" type="ORF">JX265_013378</name>
</gene>
<evidence type="ECO:0000256" key="1">
    <source>
        <dbReference type="SAM" id="MobiDB-lite"/>
    </source>
</evidence>
<protein>
    <submittedName>
        <fullName evidence="2">Uncharacterized protein</fullName>
    </submittedName>
</protein>
<accession>A0A9P9W8J4</accession>
<feature type="region of interest" description="Disordered" evidence="1">
    <location>
        <begin position="321"/>
        <end position="347"/>
    </location>
</feature>
<reference evidence="2" key="1">
    <citation type="submission" date="2021-03" db="EMBL/GenBank/DDBJ databases">
        <title>Revisited historic fungal species revealed as producer of novel bioactive compounds through whole genome sequencing and comparative genomics.</title>
        <authorList>
            <person name="Vignolle G.A."/>
            <person name="Hochenegger N."/>
            <person name="Mach R.L."/>
            <person name="Mach-Aigner A.R."/>
            <person name="Javad Rahimi M."/>
            <person name="Salim K.A."/>
            <person name="Chan C.M."/>
            <person name="Lim L.B.L."/>
            <person name="Cai F."/>
            <person name="Druzhinina I.S."/>
            <person name="U'Ren J.M."/>
            <person name="Derntl C."/>
        </authorList>
    </citation>
    <scope>NUCLEOTIDE SEQUENCE</scope>
    <source>
        <strain evidence="2">TUCIM 5799</strain>
    </source>
</reference>
<dbReference type="EMBL" id="JAFIMR010000069">
    <property type="protein sequence ID" value="KAI1850486.1"/>
    <property type="molecule type" value="Genomic_DNA"/>
</dbReference>
<name>A0A9P9W8J4_9PEZI</name>
<organism evidence="2 3">
    <name type="scientific">Neoarthrinium moseri</name>
    <dbReference type="NCBI Taxonomy" id="1658444"/>
    <lineage>
        <taxon>Eukaryota</taxon>
        <taxon>Fungi</taxon>
        <taxon>Dikarya</taxon>
        <taxon>Ascomycota</taxon>
        <taxon>Pezizomycotina</taxon>
        <taxon>Sordariomycetes</taxon>
        <taxon>Xylariomycetidae</taxon>
        <taxon>Amphisphaeriales</taxon>
        <taxon>Apiosporaceae</taxon>
        <taxon>Neoarthrinium</taxon>
    </lineage>
</organism>
<comment type="caution">
    <text evidence="2">The sequence shown here is derived from an EMBL/GenBank/DDBJ whole genome shotgun (WGS) entry which is preliminary data.</text>
</comment>
<evidence type="ECO:0000313" key="2">
    <source>
        <dbReference type="EMBL" id="KAI1850486.1"/>
    </source>
</evidence>
<dbReference type="Proteomes" id="UP000829685">
    <property type="component" value="Unassembled WGS sequence"/>
</dbReference>
<sequence>MHIDQDSVGEESDDDDRMSDDDSGPEEGLLAKLSGLYSEAGPILEEYLSKPDDPNKSAQQIMIEPYEPLDKFNERITQELGKKHGRGFTIKYTLLKTYSRDILQLKNDIEEADGPVKETLQNKFSVLVNKIRKYVRTNQLPDDWATLLGVEAPGPSFDIERDSSWDEPYLSLPRSKTSDMIFLSWVPASGMRPRRIFVMTPGGMECMGVRKLGLEGHSFIQNHPEQKRISGTDPFPNYTFIGVADVWADGSGTEMRFPAIYLLLRFHRPRFQGNVFRVAARSTTKRAQWFDDDETVVRMCQARGFQFNKTLKARDNTYRRNRTGQLNNDSLTLTGTQSANPTSTGDDRIQDLVSTVRQRDSIIAELQLQMQRIQEQMNRLTVTG</sequence>
<proteinExistence type="predicted"/>
<evidence type="ECO:0000313" key="3">
    <source>
        <dbReference type="Proteomes" id="UP000829685"/>
    </source>
</evidence>
<dbReference type="AlphaFoldDB" id="A0A9P9W8J4"/>
<feature type="region of interest" description="Disordered" evidence="1">
    <location>
        <begin position="1"/>
        <end position="29"/>
    </location>
</feature>
<keyword evidence="3" id="KW-1185">Reference proteome</keyword>